<evidence type="ECO:0000313" key="2">
    <source>
        <dbReference type="Proteomes" id="UP000548771"/>
    </source>
</evidence>
<organism evidence="1 2">
    <name type="scientific">Xanthomonas hortorum pv. pelargonii</name>
    <dbReference type="NCBI Taxonomy" id="453602"/>
    <lineage>
        <taxon>Bacteria</taxon>
        <taxon>Pseudomonadati</taxon>
        <taxon>Pseudomonadota</taxon>
        <taxon>Gammaproteobacteria</taxon>
        <taxon>Lysobacterales</taxon>
        <taxon>Lysobacteraceae</taxon>
        <taxon>Xanthomonas</taxon>
    </lineage>
</organism>
<name>A0AAW9ZMZ0_9XANT</name>
<dbReference type="Proteomes" id="UP000548771">
    <property type="component" value="Unassembled WGS sequence"/>
</dbReference>
<sequence length="70" mass="7947">MQALSQLSYGPAVLRAGNHSDIESTWEVIRRKKFAGCICRWMHRLTHLLARSGRNKKHAKKSPGSAEAFR</sequence>
<dbReference type="AlphaFoldDB" id="A0AAW9ZMZ0"/>
<proteinExistence type="predicted"/>
<gene>
    <name evidence="1" type="ORF">E1J24_05590</name>
</gene>
<accession>A0AAW9ZMZ0</accession>
<comment type="caution">
    <text evidence="1">The sequence shown here is derived from an EMBL/GenBank/DDBJ whole genome shotgun (WGS) entry which is preliminary data.</text>
</comment>
<evidence type="ECO:0000313" key="1">
    <source>
        <dbReference type="EMBL" id="NMI21353.1"/>
    </source>
</evidence>
<protein>
    <submittedName>
        <fullName evidence="1">Uncharacterized protein</fullName>
    </submittedName>
</protein>
<reference evidence="2" key="1">
    <citation type="journal article" date="2020" name="Syst. Appl. Microbiol.">
        <title>Clarifying the taxonomy of the causal agent of bacterial leaf spot of lettuce through a polyphasic approach reveals that Xanthomonas cynarae Trebaol et al. 2000 emend. Timilsina et al. 2019 is a later heterotypic synonym of Xanthomonas hortorum Vauterin et al. 1995.</title>
        <authorList>
            <person name="Moriniere L."/>
            <person name="Burlet A."/>
            <person name="Rosenthal E.R."/>
            <person name="Nesme X."/>
            <person name="Portier P."/>
            <person name="Bull C.T."/>
            <person name="Lavire C."/>
            <person name="Fischer-Le Saux M."/>
            <person name="Bertolla F."/>
        </authorList>
    </citation>
    <scope>NUCLEOTIDE SEQUENCE [LARGE SCALE GENOMIC DNA]</scope>
    <source>
        <strain evidence="2">CFBP2533</strain>
    </source>
</reference>
<dbReference type="EMBL" id="SMDX01000004">
    <property type="protein sequence ID" value="NMI21353.1"/>
    <property type="molecule type" value="Genomic_DNA"/>
</dbReference>